<protein>
    <recommendedName>
        <fullName evidence="1">Resolvase/invertase-type recombinase catalytic domain-containing protein</fullName>
    </recommendedName>
</protein>
<dbReference type="InterPro" id="IPR006119">
    <property type="entry name" value="Resolv_N"/>
</dbReference>
<dbReference type="SMART" id="SM00857">
    <property type="entry name" value="Resolvase"/>
    <property type="match status" value="1"/>
</dbReference>
<gene>
    <name evidence="2" type="ORF">SD70_19290</name>
</gene>
<dbReference type="SUPFAM" id="SSF53041">
    <property type="entry name" value="Resolvase-like"/>
    <property type="match status" value="1"/>
</dbReference>
<feature type="domain" description="Resolvase/invertase-type recombinase catalytic" evidence="1">
    <location>
        <begin position="3"/>
        <end position="128"/>
    </location>
</feature>
<dbReference type="InterPro" id="IPR036162">
    <property type="entry name" value="Resolvase-like_N_sf"/>
</dbReference>
<sequence>MARLGYIRCRRKQDIEEFKVVSHAEKLFIDLINEIGETGGKELKEMMNTLSLSDTLVLRSLSEVADNVSDLRLFLSTIRNLNVELVLLDSRNKRFLTDDSFETLSFIFDFVEEKQRIAEIRLRKIGRKLLLYPTDFLKVYGEYKSGAYNSNDAAKLLGINAHRFRELVRTFEA</sequence>
<dbReference type="Gene3D" id="3.40.50.1390">
    <property type="entry name" value="Resolvase, N-terminal catalytic domain"/>
    <property type="match status" value="1"/>
</dbReference>
<dbReference type="RefSeq" id="WP_041049153.1">
    <property type="nucleotide sequence ID" value="NZ_JXAK01000035.1"/>
</dbReference>
<dbReference type="EMBL" id="JXAK01000035">
    <property type="protein sequence ID" value="KIL39550.1"/>
    <property type="molecule type" value="Genomic_DNA"/>
</dbReference>
<accession>A0ABR5AG48</accession>
<evidence type="ECO:0000313" key="3">
    <source>
        <dbReference type="Proteomes" id="UP000031967"/>
    </source>
</evidence>
<organism evidence="2 3">
    <name type="scientific">Gordoniibacillus kamchatkensis</name>
    <dbReference type="NCBI Taxonomy" id="1590651"/>
    <lineage>
        <taxon>Bacteria</taxon>
        <taxon>Bacillati</taxon>
        <taxon>Bacillota</taxon>
        <taxon>Bacilli</taxon>
        <taxon>Bacillales</taxon>
        <taxon>Paenibacillaceae</taxon>
        <taxon>Gordoniibacillus</taxon>
    </lineage>
</organism>
<name>A0ABR5AG48_9BACL</name>
<evidence type="ECO:0000259" key="1">
    <source>
        <dbReference type="SMART" id="SM00857"/>
    </source>
</evidence>
<evidence type="ECO:0000313" key="2">
    <source>
        <dbReference type="EMBL" id="KIL39550.1"/>
    </source>
</evidence>
<dbReference type="Pfam" id="PF00239">
    <property type="entry name" value="Resolvase"/>
    <property type="match status" value="1"/>
</dbReference>
<reference evidence="2 3" key="1">
    <citation type="submission" date="2014-12" db="EMBL/GenBank/DDBJ databases">
        <title>Draft genome sequence of Paenibacillus kamchatkensis strain B-2647.</title>
        <authorList>
            <person name="Karlyshev A.V."/>
            <person name="Kudryashova E.B."/>
        </authorList>
    </citation>
    <scope>NUCLEOTIDE SEQUENCE [LARGE SCALE GENOMIC DNA]</scope>
    <source>
        <strain evidence="2 3">VKM B-2647</strain>
    </source>
</reference>
<comment type="caution">
    <text evidence="2">The sequence shown here is derived from an EMBL/GenBank/DDBJ whole genome shotgun (WGS) entry which is preliminary data.</text>
</comment>
<keyword evidence="3" id="KW-1185">Reference proteome</keyword>
<proteinExistence type="predicted"/>
<dbReference type="Proteomes" id="UP000031967">
    <property type="component" value="Unassembled WGS sequence"/>
</dbReference>